<evidence type="ECO:0000256" key="1">
    <source>
        <dbReference type="SAM" id="MobiDB-lite"/>
    </source>
</evidence>
<keyword evidence="3" id="KW-1185">Reference proteome</keyword>
<feature type="region of interest" description="Disordered" evidence="1">
    <location>
        <begin position="219"/>
        <end position="292"/>
    </location>
</feature>
<comment type="caution">
    <text evidence="2">The sequence shown here is derived from an EMBL/GenBank/DDBJ whole genome shotgun (WGS) entry which is preliminary data.</text>
</comment>
<name>A0AAD8YCL6_9STRA</name>
<feature type="region of interest" description="Disordered" evidence="1">
    <location>
        <begin position="193"/>
        <end position="212"/>
    </location>
</feature>
<protein>
    <submittedName>
        <fullName evidence="2">Uncharacterized protein</fullName>
    </submittedName>
</protein>
<dbReference type="EMBL" id="JATAAI010000010">
    <property type="protein sequence ID" value="KAK1743080.1"/>
    <property type="molecule type" value="Genomic_DNA"/>
</dbReference>
<accession>A0AAD8YCL6</accession>
<gene>
    <name evidence="2" type="ORF">QTG54_006677</name>
</gene>
<dbReference type="Proteomes" id="UP001224775">
    <property type="component" value="Unassembled WGS sequence"/>
</dbReference>
<sequence length="333" mass="35806">MMVMMTRTHSSPTAAVTTIFLLATAHHFEGTTAKAASGYEYAGYGSCRDVNGNIYSNIRLTDATATHDDAVCGQSCDVFRSSDKLRGFEWLIVDGSSKRCYCLFDAGSDIEAMALSMGGDGATWKGDNDGKGEISSAENVGIDSYCHKLVPLVRLGDVSSPPPTPQPQSIEEIFEGIFGDEPVFTTSQVDDDEYDYNQNASPSPTLNTTKSSKIFAGYTGKTSKSKSTNKSHSSSMECSKSTKSGSDGSMYEKNEKKSSQSTKTKRCSSKSGKSSLSYPSVEGKADKGGDDPSLMILEQMRYKMGNGGRRSGGIELLLLMVTSITVSSYLVWQ</sequence>
<evidence type="ECO:0000313" key="2">
    <source>
        <dbReference type="EMBL" id="KAK1743080.1"/>
    </source>
</evidence>
<evidence type="ECO:0000313" key="3">
    <source>
        <dbReference type="Proteomes" id="UP001224775"/>
    </source>
</evidence>
<feature type="compositionally biased region" description="Low complexity" evidence="1">
    <location>
        <begin position="269"/>
        <end position="280"/>
    </location>
</feature>
<organism evidence="2 3">
    <name type="scientific">Skeletonema marinoi</name>
    <dbReference type="NCBI Taxonomy" id="267567"/>
    <lineage>
        <taxon>Eukaryota</taxon>
        <taxon>Sar</taxon>
        <taxon>Stramenopiles</taxon>
        <taxon>Ochrophyta</taxon>
        <taxon>Bacillariophyta</taxon>
        <taxon>Coscinodiscophyceae</taxon>
        <taxon>Thalassiosirophycidae</taxon>
        <taxon>Thalassiosirales</taxon>
        <taxon>Skeletonemataceae</taxon>
        <taxon>Skeletonema</taxon>
        <taxon>Skeletonema marinoi-dohrnii complex</taxon>
    </lineage>
</organism>
<proteinExistence type="predicted"/>
<reference evidence="2" key="1">
    <citation type="submission" date="2023-06" db="EMBL/GenBank/DDBJ databases">
        <title>Survivors Of The Sea: Transcriptome response of Skeletonema marinoi to long-term dormancy.</title>
        <authorList>
            <person name="Pinder M.I.M."/>
            <person name="Kourtchenko O."/>
            <person name="Robertson E.K."/>
            <person name="Larsson T."/>
            <person name="Maumus F."/>
            <person name="Osuna-Cruz C.M."/>
            <person name="Vancaester E."/>
            <person name="Stenow R."/>
            <person name="Vandepoele K."/>
            <person name="Ploug H."/>
            <person name="Bruchert V."/>
            <person name="Godhe A."/>
            <person name="Topel M."/>
        </authorList>
    </citation>
    <scope>NUCLEOTIDE SEQUENCE</scope>
    <source>
        <strain evidence="2">R05AC</strain>
    </source>
</reference>
<feature type="compositionally biased region" description="Polar residues" evidence="1">
    <location>
        <begin position="196"/>
        <end position="212"/>
    </location>
</feature>
<dbReference type="AlphaFoldDB" id="A0AAD8YCL6"/>
<feature type="compositionally biased region" description="Low complexity" evidence="1">
    <location>
        <begin position="230"/>
        <end position="246"/>
    </location>
</feature>